<accession>A0A6J8CHT8</accession>
<proteinExistence type="predicted"/>
<name>A0A6J8CHT8_MYTCO</name>
<evidence type="ECO:0000313" key="2">
    <source>
        <dbReference type="Proteomes" id="UP000507470"/>
    </source>
</evidence>
<sequence>MWKIDAGVVKIGGKQVVDENGKKYLKVKSVKECKFVYLPKPSRQLTKEKQNRLPAVTHIEPSFGKSVEDDNFGEFTVDSKTLSSPPQEYLCRTVREDWVVEIRNKIREQAAIPQGTHLPVLVDPSQLFRALQGLSEETTFSYLSLASEEGLDKTAGNVYRLKKQEKACRHFMSSSWKR</sequence>
<keyword evidence="2" id="KW-1185">Reference proteome</keyword>
<dbReference type="EMBL" id="CACVKT020005601">
    <property type="protein sequence ID" value="CAC5396043.1"/>
    <property type="molecule type" value="Genomic_DNA"/>
</dbReference>
<gene>
    <name evidence="1" type="ORF">MCOR_30646</name>
</gene>
<evidence type="ECO:0000313" key="1">
    <source>
        <dbReference type="EMBL" id="CAC5396043.1"/>
    </source>
</evidence>
<organism evidence="1 2">
    <name type="scientific">Mytilus coruscus</name>
    <name type="common">Sea mussel</name>
    <dbReference type="NCBI Taxonomy" id="42192"/>
    <lineage>
        <taxon>Eukaryota</taxon>
        <taxon>Metazoa</taxon>
        <taxon>Spiralia</taxon>
        <taxon>Lophotrochozoa</taxon>
        <taxon>Mollusca</taxon>
        <taxon>Bivalvia</taxon>
        <taxon>Autobranchia</taxon>
        <taxon>Pteriomorphia</taxon>
        <taxon>Mytilida</taxon>
        <taxon>Mytiloidea</taxon>
        <taxon>Mytilidae</taxon>
        <taxon>Mytilinae</taxon>
        <taxon>Mytilus</taxon>
    </lineage>
</organism>
<protein>
    <submittedName>
        <fullName evidence="1">Uncharacterized protein</fullName>
    </submittedName>
</protein>
<dbReference type="Proteomes" id="UP000507470">
    <property type="component" value="Unassembled WGS sequence"/>
</dbReference>
<reference evidence="1 2" key="1">
    <citation type="submission" date="2020-06" db="EMBL/GenBank/DDBJ databases">
        <authorList>
            <person name="Li R."/>
            <person name="Bekaert M."/>
        </authorList>
    </citation>
    <scope>NUCLEOTIDE SEQUENCE [LARGE SCALE GENOMIC DNA]</scope>
    <source>
        <strain evidence="2">wild</strain>
    </source>
</reference>
<dbReference type="OrthoDB" id="6159933at2759"/>
<dbReference type="AlphaFoldDB" id="A0A6J8CHT8"/>